<evidence type="ECO:0000313" key="2">
    <source>
        <dbReference type="Proteomes" id="UP001281147"/>
    </source>
</evidence>
<protein>
    <submittedName>
        <fullName evidence="1">TTAGGG repeat binding factor</fullName>
    </submittedName>
</protein>
<reference evidence="1" key="1">
    <citation type="submission" date="2023-07" db="EMBL/GenBank/DDBJ databases">
        <title>Black Yeasts Isolated from many extreme environments.</title>
        <authorList>
            <person name="Coleine C."/>
            <person name="Stajich J.E."/>
            <person name="Selbmann L."/>
        </authorList>
    </citation>
    <scope>NUCLEOTIDE SEQUENCE</scope>
    <source>
        <strain evidence="1">CCFEE 5714</strain>
    </source>
</reference>
<organism evidence="1 2">
    <name type="scientific">Vermiconidia calcicola</name>
    <dbReference type="NCBI Taxonomy" id="1690605"/>
    <lineage>
        <taxon>Eukaryota</taxon>
        <taxon>Fungi</taxon>
        <taxon>Dikarya</taxon>
        <taxon>Ascomycota</taxon>
        <taxon>Pezizomycotina</taxon>
        <taxon>Dothideomycetes</taxon>
        <taxon>Dothideomycetidae</taxon>
        <taxon>Mycosphaerellales</taxon>
        <taxon>Extremaceae</taxon>
        <taxon>Vermiconidia</taxon>
    </lineage>
</organism>
<gene>
    <name evidence="1" type="primary">TBF1_4</name>
    <name evidence="1" type="ORF">LTR37_009031</name>
</gene>
<dbReference type="EMBL" id="JAUTXU010000069">
    <property type="protein sequence ID" value="KAK3712588.1"/>
    <property type="molecule type" value="Genomic_DNA"/>
</dbReference>
<keyword evidence="2" id="KW-1185">Reference proteome</keyword>
<accession>A0ACC3N8W6</accession>
<name>A0ACC3N8W6_9PEZI</name>
<comment type="caution">
    <text evidence="1">The sequence shown here is derived from an EMBL/GenBank/DDBJ whole genome shotgun (WGS) entry which is preliminary data.</text>
</comment>
<evidence type="ECO:0000313" key="1">
    <source>
        <dbReference type="EMBL" id="KAK3712588.1"/>
    </source>
</evidence>
<dbReference type="Proteomes" id="UP001281147">
    <property type="component" value="Unassembled WGS sequence"/>
</dbReference>
<proteinExistence type="predicted"/>
<sequence length="225" mass="25132">MEEEAIREKSKRDYARVKGLAEAGNPEAIDTIKAKREAAEITRIMKGGHNASWSKPEESVLLDALEKAGTQWEQLEGVYAEAAEKTQNFRSRHIVELKAKAKGMKLGYLEKGEDVPTALQCVPVQWPRRNRAFGKKYLRPQQRTPVVILEESSEDDSALVFKDGGKDEGVLTLKDSRKEKKVMRHEKSGWDDGEGVNVEFPLRADGSCVAVKDDSSSDGEPEMET</sequence>